<feature type="region of interest" description="Disordered" evidence="1">
    <location>
        <begin position="50"/>
        <end position="107"/>
    </location>
</feature>
<proteinExistence type="predicted"/>
<evidence type="ECO:0000313" key="3">
    <source>
        <dbReference type="Proteomes" id="UP000187203"/>
    </source>
</evidence>
<accession>A0A1R3GTN2</accession>
<dbReference type="EMBL" id="AWUE01021633">
    <property type="protein sequence ID" value="OMO61465.1"/>
    <property type="molecule type" value="Genomic_DNA"/>
</dbReference>
<name>A0A1R3GTN2_9ROSI</name>
<gene>
    <name evidence="2" type="ORF">COLO4_33424</name>
</gene>
<dbReference type="Proteomes" id="UP000187203">
    <property type="component" value="Unassembled WGS sequence"/>
</dbReference>
<evidence type="ECO:0000313" key="2">
    <source>
        <dbReference type="EMBL" id="OMO61465.1"/>
    </source>
</evidence>
<comment type="caution">
    <text evidence="2">The sequence shown here is derived from an EMBL/GenBank/DDBJ whole genome shotgun (WGS) entry which is preliminary data.</text>
</comment>
<evidence type="ECO:0000256" key="1">
    <source>
        <dbReference type="SAM" id="MobiDB-lite"/>
    </source>
</evidence>
<keyword evidence="3" id="KW-1185">Reference proteome</keyword>
<reference evidence="3" key="1">
    <citation type="submission" date="2013-09" db="EMBL/GenBank/DDBJ databases">
        <title>Corchorus olitorius genome sequencing.</title>
        <authorList>
            <person name="Alam M."/>
            <person name="Haque M.S."/>
            <person name="Islam M.S."/>
            <person name="Emdad E.M."/>
            <person name="Islam M.M."/>
            <person name="Ahmed B."/>
            <person name="Halim A."/>
            <person name="Hossen Q.M.M."/>
            <person name="Hossain M.Z."/>
            <person name="Ahmed R."/>
            <person name="Khan M.M."/>
            <person name="Islam R."/>
            <person name="Rashid M.M."/>
            <person name="Khan S.A."/>
            <person name="Rahman M.S."/>
            <person name="Alam M."/>
            <person name="Yahiya A.S."/>
            <person name="Khan M.S."/>
            <person name="Azam M.S."/>
            <person name="Haque T."/>
            <person name="Lashkar M.Z.H."/>
            <person name="Akhand A.I."/>
            <person name="Morshed G."/>
            <person name="Roy S."/>
            <person name="Uddin K.S."/>
            <person name="Rabeya T."/>
            <person name="Hossain A.S."/>
            <person name="Chowdhury A."/>
            <person name="Snigdha A.R."/>
            <person name="Mortoza M.S."/>
            <person name="Matin S.A."/>
            <person name="Hoque S.M.E."/>
            <person name="Islam M.K."/>
            <person name="Roy D.K."/>
            <person name="Haider R."/>
            <person name="Moosa M.M."/>
            <person name="Elias S.M."/>
            <person name="Hasan A.M."/>
            <person name="Jahan S."/>
            <person name="Shafiuddin M."/>
            <person name="Mahmood N."/>
            <person name="Shommy N.S."/>
        </authorList>
    </citation>
    <scope>NUCLEOTIDE SEQUENCE [LARGE SCALE GENOMIC DNA]</scope>
    <source>
        <strain evidence="3">cv. O-4</strain>
    </source>
</reference>
<organism evidence="2 3">
    <name type="scientific">Corchorus olitorius</name>
    <dbReference type="NCBI Taxonomy" id="93759"/>
    <lineage>
        <taxon>Eukaryota</taxon>
        <taxon>Viridiplantae</taxon>
        <taxon>Streptophyta</taxon>
        <taxon>Embryophyta</taxon>
        <taxon>Tracheophyta</taxon>
        <taxon>Spermatophyta</taxon>
        <taxon>Magnoliopsida</taxon>
        <taxon>eudicotyledons</taxon>
        <taxon>Gunneridae</taxon>
        <taxon>Pentapetalae</taxon>
        <taxon>rosids</taxon>
        <taxon>malvids</taxon>
        <taxon>Malvales</taxon>
        <taxon>Malvaceae</taxon>
        <taxon>Grewioideae</taxon>
        <taxon>Apeibeae</taxon>
        <taxon>Corchorus</taxon>
    </lineage>
</organism>
<sequence length="107" mass="11036">MTLNALAEAQGRPGFPMSALMSEIESPYGVLPCNLNKDLKDMDPKVLAERRAKQNARRAGLVAPTSSAVPPPPSVGKAPETPQANPALTLAQACPQGPHPGESSAPG</sequence>
<protein>
    <submittedName>
        <fullName evidence="2">Uncharacterized protein</fullName>
    </submittedName>
</protein>
<dbReference type="AlphaFoldDB" id="A0A1R3GTN2"/>